<evidence type="ECO:0000256" key="4">
    <source>
        <dbReference type="ARBA" id="ARBA00022777"/>
    </source>
</evidence>
<evidence type="ECO:0000256" key="6">
    <source>
        <dbReference type="PROSITE-ProRule" id="PRU10141"/>
    </source>
</evidence>
<evidence type="ECO:0000256" key="2">
    <source>
        <dbReference type="ARBA" id="ARBA00022679"/>
    </source>
</evidence>
<dbReference type="AlphaFoldDB" id="A0A0D9W6J6"/>
<keyword evidence="5 6" id="KW-0067">ATP-binding</keyword>
<accession>A0A0D9W6J6</accession>
<dbReference type="eggNOG" id="KOG1187">
    <property type="taxonomic scope" value="Eukaryota"/>
</dbReference>
<evidence type="ECO:0000256" key="7">
    <source>
        <dbReference type="SAM" id="Phobius"/>
    </source>
</evidence>
<dbReference type="Gramene" id="LPERR04G13600.1">
    <property type="protein sequence ID" value="LPERR04G13600.1"/>
    <property type="gene ID" value="LPERR04G13600"/>
</dbReference>
<reference evidence="9 10" key="1">
    <citation type="submission" date="2012-08" db="EMBL/GenBank/DDBJ databases">
        <title>Oryza genome evolution.</title>
        <authorList>
            <person name="Wing R.A."/>
        </authorList>
    </citation>
    <scope>NUCLEOTIDE SEQUENCE</scope>
</reference>
<keyword evidence="4" id="KW-0418">Kinase</keyword>
<keyword evidence="3 6" id="KW-0547">Nucleotide-binding</keyword>
<dbReference type="PANTHER" id="PTHR47983:SF32">
    <property type="entry name" value="PROTEIN KINASE DOMAIN-CONTAINING PROTEIN"/>
    <property type="match status" value="1"/>
</dbReference>
<dbReference type="SUPFAM" id="SSF56112">
    <property type="entry name" value="Protein kinase-like (PK-like)"/>
    <property type="match status" value="1"/>
</dbReference>
<sequence length="430" mass="47827">MSRRAGPTKYRPFTSKSRNFVYFLHLLSIALGSIAAISSTSWHETSAFSNRSADHQLMPAMGLWESIRTLFGEGGGCLPRIGKKGSESDDLYSYSMDHEKRKGSERPAAEEVVTVEVPEVSVKELNEITNFFSNENLIGQGSYAKVYRVLMRGARPAVVKRLEKPSKHASNDVFLKQLSVASRLKHDNFVRLLGYTISNDLRVLVYEYAAMGTLHDVLHGPRDTAQAWGEADQGGGGGKALSWEQRVRIALDAARGLEYLHEKVQPAVTHKDVRSTNVLLFDGFRAKLADYNMFSQAADMARLNRSTHTLGSFGYQAPEYAMTGQMNDKSDVYSFGIVLLELLTGRKPLDRTLPQGQRSLVNWATPMLTEDRVQDCIDPKLGDNYPPTGALKLGRIAVQCLQYDPTFRPSMGTIARVINYAVVRDQQGVV</sequence>
<evidence type="ECO:0000313" key="10">
    <source>
        <dbReference type="Proteomes" id="UP000032180"/>
    </source>
</evidence>
<dbReference type="STRING" id="77586.A0A0D9W6J6"/>
<dbReference type="InterPro" id="IPR052101">
    <property type="entry name" value="Plant_StressResp_Kinase"/>
</dbReference>
<reference evidence="9" key="3">
    <citation type="submission" date="2015-04" db="UniProtKB">
        <authorList>
            <consortium name="EnsemblPlants"/>
        </authorList>
    </citation>
    <scope>IDENTIFICATION</scope>
</reference>
<dbReference type="PROSITE" id="PS50011">
    <property type="entry name" value="PROTEIN_KINASE_DOM"/>
    <property type="match status" value="1"/>
</dbReference>
<keyword evidence="2" id="KW-0808">Transferase</keyword>
<keyword evidence="1" id="KW-0597">Phosphoprotein</keyword>
<dbReference type="EnsemblPlants" id="LPERR04G13600.1">
    <property type="protein sequence ID" value="LPERR04G13600.1"/>
    <property type="gene ID" value="LPERR04G13600"/>
</dbReference>
<evidence type="ECO:0000256" key="3">
    <source>
        <dbReference type="ARBA" id="ARBA00022741"/>
    </source>
</evidence>
<evidence type="ECO:0000313" key="9">
    <source>
        <dbReference type="EnsemblPlants" id="LPERR04G13600.1"/>
    </source>
</evidence>
<dbReference type="InterPro" id="IPR001245">
    <property type="entry name" value="Ser-Thr/Tyr_kinase_cat_dom"/>
</dbReference>
<dbReference type="Pfam" id="PF07714">
    <property type="entry name" value="PK_Tyr_Ser-Thr"/>
    <property type="match status" value="1"/>
</dbReference>
<evidence type="ECO:0000256" key="1">
    <source>
        <dbReference type="ARBA" id="ARBA00022553"/>
    </source>
</evidence>
<evidence type="ECO:0000259" key="8">
    <source>
        <dbReference type="PROSITE" id="PS50011"/>
    </source>
</evidence>
<feature type="domain" description="Protein kinase" evidence="8">
    <location>
        <begin position="132"/>
        <end position="423"/>
    </location>
</feature>
<dbReference type="InterPro" id="IPR000719">
    <property type="entry name" value="Prot_kinase_dom"/>
</dbReference>
<proteinExistence type="predicted"/>
<dbReference type="InterPro" id="IPR017441">
    <property type="entry name" value="Protein_kinase_ATP_BS"/>
</dbReference>
<dbReference type="Gene3D" id="3.30.200.20">
    <property type="entry name" value="Phosphorylase Kinase, domain 1"/>
    <property type="match status" value="1"/>
</dbReference>
<dbReference type="Gene3D" id="1.10.510.10">
    <property type="entry name" value="Transferase(Phosphotransferase) domain 1"/>
    <property type="match status" value="1"/>
</dbReference>
<evidence type="ECO:0000256" key="5">
    <source>
        <dbReference type="ARBA" id="ARBA00022840"/>
    </source>
</evidence>
<dbReference type="PANTHER" id="PTHR47983">
    <property type="entry name" value="PTO-INTERACTING PROTEIN 1-LIKE"/>
    <property type="match status" value="1"/>
</dbReference>
<feature type="binding site" evidence="6">
    <location>
        <position position="160"/>
    </location>
    <ligand>
        <name>ATP</name>
        <dbReference type="ChEBI" id="CHEBI:30616"/>
    </ligand>
</feature>
<dbReference type="PROSITE" id="PS00107">
    <property type="entry name" value="PROTEIN_KINASE_ATP"/>
    <property type="match status" value="1"/>
</dbReference>
<dbReference type="Proteomes" id="UP000032180">
    <property type="component" value="Chromosome 4"/>
</dbReference>
<dbReference type="GO" id="GO:0005524">
    <property type="term" value="F:ATP binding"/>
    <property type="evidence" value="ECO:0007669"/>
    <property type="project" value="UniProtKB-UniRule"/>
</dbReference>
<dbReference type="FunFam" id="1.10.510.10:FF:000095">
    <property type="entry name" value="protein STRUBBELIG-RECEPTOR FAMILY 8"/>
    <property type="match status" value="1"/>
</dbReference>
<keyword evidence="7" id="KW-1133">Transmembrane helix</keyword>
<dbReference type="InterPro" id="IPR008266">
    <property type="entry name" value="Tyr_kinase_AS"/>
</dbReference>
<keyword evidence="7" id="KW-0472">Membrane</keyword>
<reference evidence="10" key="2">
    <citation type="submission" date="2013-12" db="EMBL/GenBank/DDBJ databases">
        <authorList>
            <person name="Yu Y."/>
            <person name="Lee S."/>
            <person name="de Baynast K."/>
            <person name="Wissotski M."/>
            <person name="Liu L."/>
            <person name="Talag J."/>
            <person name="Goicoechea J."/>
            <person name="Angelova A."/>
            <person name="Jetty R."/>
            <person name="Kudrna D."/>
            <person name="Golser W."/>
            <person name="Rivera L."/>
            <person name="Zhang J."/>
            <person name="Wing R."/>
        </authorList>
    </citation>
    <scope>NUCLEOTIDE SEQUENCE</scope>
</reference>
<dbReference type="PROSITE" id="PS00109">
    <property type="entry name" value="PROTEIN_KINASE_TYR"/>
    <property type="match status" value="1"/>
</dbReference>
<organism evidence="9 10">
    <name type="scientific">Leersia perrieri</name>
    <dbReference type="NCBI Taxonomy" id="77586"/>
    <lineage>
        <taxon>Eukaryota</taxon>
        <taxon>Viridiplantae</taxon>
        <taxon>Streptophyta</taxon>
        <taxon>Embryophyta</taxon>
        <taxon>Tracheophyta</taxon>
        <taxon>Spermatophyta</taxon>
        <taxon>Magnoliopsida</taxon>
        <taxon>Liliopsida</taxon>
        <taxon>Poales</taxon>
        <taxon>Poaceae</taxon>
        <taxon>BOP clade</taxon>
        <taxon>Oryzoideae</taxon>
        <taxon>Oryzeae</taxon>
        <taxon>Oryzinae</taxon>
        <taxon>Leersia</taxon>
    </lineage>
</organism>
<protein>
    <recommendedName>
        <fullName evidence="8">Protein kinase domain-containing protein</fullName>
    </recommendedName>
</protein>
<dbReference type="GO" id="GO:0004672">
    <property type="term" value="F:protein kinase activity"/>
    <property type="evidence" value="ECO:0007669"/>
    <property type="project" value="InterPro"/>
</dbReference>
<name>A0A0D9W6J6_9ORYZ</name>
<feature type="transmembrane region" description="Helical" evidence="7">
    <location>
        <begin position="20"/>
        <end position="42"/>
    </location>
</feature>
<keyword evidence="10" id="KW-1185">Reference proteome</keyword>
<dbReference type="InterPro" id="IPR011009">
    <property type="entry name" value="Kinase-like_dom_sf"/>
</dbReference>
<keyword evidence="7" id="KW-0812">Transmembrane</keyword>